<dbReference type="EMBL" id="VEPZ02000013">
    <property type="protein sequence ID" value="KAE8736201.1"/>
    <property type="molecule type" value="Genomic_DNA"/>
</dbReference>
<keyword evidence="2" id="KW-0812">Transmembrane</keyword>
<feature type="compositionally biased region" description="Polar residues" evidence="1">
    <location>
        <begin position="195"/>
        <end position="213"/>
    </location>
</feature>
<name>A0A6A3DA69_HIBSY</name>
<gene>
    <name evidence="4" type="ORF">F3Y22_tig00000132pilonHSYRG00160</name>
</gene>
<keyword evidence="3" id="KW-0732">Signal</keyword>
<dbReference type="AlphaFoldDB" id="A0A6A3DA69"/>
<proteinExistence type="predicted"/>
<sequence length="213" mass="22699">MGRIFSPKKAANMVLILMVIGIVLALMAPSALGKAAARGGGHGRRGGRFMKGHLASSPPAHLLLIHAHPPVLGSDGGIPSKVQTHCPQDILSGDGLALLTLAVLIGFTGDEADVLGQTFLDCFLCIIGYFGVWRENLAHDPDNVSDWHEAVLFSHGALVVIRVLVVVCMNEWMAATCSRGVKCKTHWHKAPPNRGMQTENISSSGTQPDRSRA</sequence>
<evidence type="ECO:0000256" key="3">
    <source>
        <dbReference type="SAM" id="SignalP"/>
    </source>
</evidence>
<feature type="signal peptide" evidence="3">
    <location>
        <begin position="1"/>
        <end position="25"/>
    </location>
</feature>
<keyword evidence="2" id="KW-1133">Transmembrane helix</keyword>
<protein>
    <submittedName>
        <fullName evidence="4">Uncharacterized protein</fullName>
    </submittedName>
</protein>
<keyword evidence="5" id="KW-1185">Reference proteome</keyword>
<comment type="caution">
    <text evidence="4">The sequence shown here is derived from an EMBL/GenBank/DDBJ whole genome shotgun (WGS) entry which is preliminary data.</text>
</comment>
<evidence type="ECO:0000256" key="2">
    <source>
        <dbReference type="SAM" id="Phobius"/>
    </source>
</evidence>
<feature type="chain" id="PRO_5025644458" evidence="3">
    <location>
        <begin position="26"/>
        <end position="213"/>
    </location>
</feature>
<organism evidence="4 5">
    <name type="scientific">Hibiscus syriacus</name>
    <name type="common">Rose of Sharon</name>
    <dbReference type="NCBI Taxonomy" id="106335"/>
    <lineage>
        <taxon>Eukaryota</taxon>
        <taxon>Viridiplantae</taxon>
        <taxon>Streptophyta</taxon>
        <taxon>Embryophyta</taxon>
        <taxon>Tracheophyta</taxon>
        <taxon>Spermatophyta</taxon>
        <taxon>Magnoliopsida</taxon>
        <taxon>eudicotyledons</taxon>
        <taxon>Gunneridae</taxon>
        <taxon>Pentapetalae</taxon>
        <taxon>rosids</taxon>
        <taxon>malvids</taxon>
        <taxon>Malvales</taxon>
        <taxon>Malvaceae</taxon>
        <taxon>Malvoideae</taxon>
        <taxon>Hibiscus</taxon>
    </lineage>
</organism>
<feature type="transmembrane region" description="Helical" evidence="2">
    <location>
        <begin position="90"/>
        <end position="107"/>
    </location>
</feature>
<reference evidence="4" key="1">
    <citation type="submission" date="2019-09" db="EMBL/GenBank/DDBJ databases">
        <title>Draft genome information of white flower Hibiscus syriacus.</title>
        <authorList>
            <person name="Kim Y.-M."/>
        </authorList>
    </citation>
    <scope>NUCLEOTIDE SEQUENCE [LARGE SCALE GENOMIC DNA]</scope>
    <source>
        <strain evidence="4">YM2019G1</strain>
    </source>
</reference>
<feature type="transmembrane region" description="Helical" evidence="2">
    <location>
        <begin position="114"/>
        <end position="132"/>
    </location>
</feature>
<dbReference type="Proteomes" id="UP000436088">
    <property type="component" value="Unassembled WGS sequence"/>
</dbReference>
<accession>A0A6A3DA69</accession>
<evidence type="ECO:0000313" key="5">
    <source>
        <dbReference type="Proteomes" id="UP000436088"/>
    </source>
</evidence>
<evidence type="ECO:0000256" key="1">
    <source>
        <dbReference type="SAM" id="MobiDB-lite"/>
    </source>
</evidence>
<feature type="transmembrane region" description="Helical" evidence="2">
    <location>
        <begin position="152"/>
        <end position="172"/>
    </location>
</feature>
<keyword evidence="2" id="KW-0472">Membrane</keyword>
<feature type="region of interest" description="Disordered" evidence="1">
    <location>
        <begin position="189"/>
        <end position="213"/>
    </location>
</feature>
<evidence type="ECO:0000313" key="4">
    <source>
        <dbReference type="EMBL" id="KAE8736201.1"/>
    </source>
</evidence>